<dbReference type="NCBIfam" id="TIGR01891">
    <property type="entry name" value="amidohydrolases"/>
    <property type="match status" value="1"/>
</dbReference>
<comment type="cofactor">
    <cofactor evidence="1">
        <name>Mn(2+)</name>
        <dbReference type="ChEBI" id="CHEBI:29035"/>
    </cofactor>
    <text evidence="1">The Mn(2+) ion enhances activity.</text>
</comment>
<dbReference type="CDD" id="cd08018">
    <property type="entry name" value="M20_Acy1_amhX-like"/>
    <property type="match status" value="1"/>
</dbReference>
<keyword evidence="1" id="KW-0479">Metal-binding</keyword>
<dbReference type="AlphaFoldDB" id="A0A4R2NI54"/>
<evidence type="ECO:0000256" key="1">
    <source>
        <dbReference type="PIRSR" id="PIRSR005962-1"/>
    </source>
</evidence>
<dbReference type="InterPro" id="IPR037484">
    <property type="entry name" value="AmhX-like"/>
</dbReference>
<dbReference type="RefSeq" id="WP_132747852.1">
    <property type="nucleotide sequence ID" value="NZ_SLXK01000045.1"/>
</dbReference>
<keyword evidence="4" id="KW-1185">Reference proteome</keyword>
<feature type="domain" description="Peptidase M20 dimerisation" evidence="2">
    <location>
        <begin position="179"/>
        <end position="270"/>
    </location>
</feature>
<name>A0A4R2NI54_9BACL</name>
<dbReference type="Gene3D" id="3.30.70.360">
    <property type="match status" value="1"/>
</dbReference>
<accession>A0A4R2NI54</accession>
<feature type="binding site" evidence="1">
    <location>
        <position position="348"/>
    </location>
    <ligand>
        <name>Mn(2+)</name>
        <dbReference type="ChEBI" id="CHEBI:29035"/>
        <label>2</label>
    </ligand>
</feature>
<dbReference type="InterPro" id="IPR017439">
    <property type="entry name" value="Amidohydrolase"/>
</dbReference>
<feature type="binding site" evidence="1">
    <location>
        <position position="153"/>
    </location>
    <ligand>
        <name>Mn(2+)</name>
        <dbReference type="ChEBI" id="CHEBI:29035"/>
        <label>2</label>
    </ligand>
</feature>
<reference evidence="3 4" key="1">
    <citation type="submission" date="2019-03" db="EMBL/GenBank/DDBJ databases">
        <title>Genomic Encyclopedia of Type Strains, Phase IV (KMG-IV): sequencing the most valuable type-strain genomes for metagenomic binning, comparative biology and taxonomic classification.</title>
        <authorList>
            <person name="Goeker M."/>
        </authorList>
    </citation>
    <scope>NUCLEOTIDE SEQUENCE [LARGE SCALE GENOMIC DNA]</scope>
    <source>
        <strain evidence="3 4">DSM 19377</strain>
    </source>
</reference>
<dbReference type="Pfam" id="PF01546">
    <property type="entry name" value="Peptidase_M20"/>
    <property type="match status" value="1"/>
</dbReference>
<dbReference type="EMBL" id="SLXK01000045">
    <property type="protein sequence ID" value="TCP21169.1"/>
    <property type="molecule type" value="Genomic_DNA"/>
</dbReference>
<gene>
    <name evidence="3" type="ORF">EV207_14524</name>
</gene>
<feature type="binding site" evidence="1">
    <location>
        <position position="95"/>
    </location>
    <ligand>
        <name>Mn(2+)</name>
        <dbReference type="ChEBI" id="CHEBI:29035"/>
        <label>2</label>
    </ligand>
</feature>
<dbReference type="PANTHER" id="PTHR11014">
    <property type="entry name" value="PEPTIDASE M20 FAMILY MEMBER"/>
    <property type="match status" value="1"/>
</dbReference>
<dbReference type="SUPFAM" id="SSF53187">
    <property type="entry name" value="Zn-dependent exopeptidases"/>
    <property type="match status" value="1"/>
</dbReference>
<evidence type="ECO:0000313" key="3">
    <source>
        <dbReference type="EMBL" id="TCP21169.1"/>
    </source>
</evidence>
<proteinExistence type="predicted"/>
<dbReference type="Proteomes" id="UP000295416">
    <property type="component" value="Unassembled WGS sequence"/>
</dbReference>
<dbReference type="OrthoDB" id="9776731at2"/>
<sequence length="378" mass="41644">MKKTLEKLKPLIYEQFDYLHQYPEVSWKEKHTTDYIADVLRKNGCRVTTFQDCTGVVGEWGNGDADSPAIGVRADMDALWQEVNDAFQANHSCGHDAHMTMILGVLLLLKEEGIQLPGRLKFIFQPAEEVGEGALKMIEKGIIDDVDFLYGVHLRPIQELSAGHASPAIIHGAAETISGRIKGFDVHGARPHLGPNAIEVMAIILDLIKGIRLDPLIPYSVKMTQINAGGKTKNIIPGSGQFHLDLRAQTNEAMDKLIMKVEAILNQVAALYGVDISFEHQERVYAAVVNAEARQMMANAVTKALGEGQLTAPIVTPGAEDFHFYTKERPDVKATMLGLGCDLQPGLHHPQMSFNRDALLDGVEILTRAVIETFNTYV</sequence>
<dbReference type="PIRSF" id="PIRSF005962">
    <property type="entry name" value="Pept_M20D_amidohydro"/>
    <property type="match status" value="1"/>
</dbReference>
<keyword evidence="1" id="KW-0464">Manganese</keyword>
<dbReference type="InterPro" id="IPR011650">
    <property type="entry name" value="Peptidase_M20_dimer"/>
</dbReference>
<dbReference type="Pfam" id="PF07687">
    <property type="entry name" value="M20_dimer"/>
    <property type="match status" value="1"/>
</dbReference>
<evidence type="ECO:0000259" key="2">
    <source>
        <dbReference type="Pfam" id="PF07687"/>
    </source>
</evidence>
<evidence type="ECO:0000313" key="4">
    <source>
        <dbReference type="Proteomes" id="UP000295416"/>
    </source>
</evidence>
<comment type="caution">
    <text evidence="3">The sequence shown here is derived from an EMBL/GenBank/DDBJ whole genome shotgun (WGS) entry which is preliminary data.</text>
</comment>
<dbReference type="Gene3D" id="3.40.630.10">
    <property type="entry name" value="Zn peptidases"/>
    <property type="match status" value="1"/>
</dbReference>
<feature type="binding site" evidence="1">
    <location>
        <position position="93"/>
    </location>
    <ligand>
        <name>Mn(2+)</name>
        <dbReference type="ChEBI" id="CHEBI:29035"/>
        <label>2</label>
    </ligand>
</feature>
<dbReference type="GO" id="GO:0016787">
    <property type="term" value="F:hydrolase activity"/>
    <property type="evidence" value="ECO:0007669"/>
    <property type="project" value="UniProtKB-KW"/>
</dbReference>
<protein>
    <submittedName>
        <fullName evidence="3">Amidohydrolase</fullName>
    </submittedName>
</protein>
<dbReference type="InterPro" id="IPR002933">
    <property type="entry name" value="Peptidase_M20"/>
</dbReference>
<dbReference type="PANTHER" id="PTHR11014:SF122">
    <property type="entry name" value="AMIDOHYDROLASE AMHX"/>
    <property type="match status" value="1"/>
</dbReference>
<dbReference type="InterPro" id="IPR036264">
    <property type="entry name" value="Bact_exopeptidase_dim_dom"/>
</dbReference>
<dbReference type="GO" id="GO:0046872">
    <property type="term" value="F:metal ion binding"/>
    <property type="evidence" value="ECO:0007669"/>
    <property type="project" value="UniProtKB-KW"/>
</dbReference>
<keyword evidence="3" id="KW-0378">Hydrolase</keyword>
<dbReference type="SUPFAM" id="SSF55031">
    <property type="entry name" value="Bacterial exopeptidase dimerisation domain"/>
    <property type="match status" value="1"/>
</dbReference>
<feature type="binding site" evidence="1">
    <location>
        <position position="129"/>
    </location>
    <ligand>
        <name>Mn(2+)</name>
        <dbReference type="ChEBI" id="CHEBI:29035"/>
        <label>2</label>
    </ligand>
</feature>
<organism evidence="3 4">
    <name type="scientific">Scopulibacillus darangshiensis</name>
    <dbReference type="NCBI Taxonomy" id="442528"/>
    <lineage>
        <taxon>Bacteria</taxon>
        <taxon>Bacillati</taxon>
        <taxon>Bacillota</taxon>
        <taxon>Bacilli</taxon>
        <taxon>Bacillales</taxon>
        <taxon>Sporolactobacillaceae</taxon>
        <taxon>Scopulibacillus</taxon>
    </lineage>
</organism>